<dbReference type="Gene3D" id="3.40.50.720">
    <property type="entry name" value="NAD(P)-binding Rossmann-like Domain"/>
    <property type="match status" value="1"/>
</dbReference>
<accession>A0ABY2A7Y9</accession>
<dbReference type="PANTHER" id="PTHR43677:SF4">
    <property type="entry name" value="QUINONE OXIDOREDUCTASE-LIKE PROTEIN 2"/>
    <property type="match status" value="1"/>
</dbReference>
<gene>
    <name evidence="3" type="ORF">E0H58_10030</name>
</gene>
<dbReference type="InterPro" id="IPR051397">
    <property type="entry name" value="Zn-ADH-like_protein"/>
</dbReference>
<dbReference type="SUPFAM" id="SSF50129">
    <property type="entry name" value="GroES-like"/>
    <property type="match status" value="1"/>
</dbReference>
<proteinExistence type="predicted"/>
<dbReference type="PANTHER" id="PTHR43677">
    <property type="entry name" value="SHORT-CHAIN DEHYDROGENASE/REDUCTASE"/>
    <property type="match status" value="1"/>
</dbReference>
<evidence type="ECO:0000313" key="3">
    <source>
        <dbReference type="EMBL" id="TCC24567.1"/>
    </source>
</evidence>
<feature type="region of interest" description="Disordered" evidence="1">
    <location>
        <begin position="1"/>
        <end position="22"/>
    </location>
</feature>
<dbReference type="EMBL" id="SJJY01000002">
    <property type="protein sequence ID" value="TCC24567.1"/>
    <property type="molecule type" value="Genomic_DNA"/>
</dbReference>
<dbReference type="Proteomes" id="UP000292385">
    <property type="component" value="Unassembled WGS sequence"/>
</dbReference>
<dbReference type="InterPro" id="IPR011032">
    <property type="entry name" value="GroES-like_sf"/>
</dbReference>
<dbReference type="InterPro" id="IPR013149">
    <property type="entry name" value="ADH-like_C"/>
</dbReference>
<dbReference type="InterPro" id="IPR013154">
    <property type="entry name" value="ADH-like_N"/>
</dbReference>
<dbReference type="Pfam" id="PF00107">
    <property type="entry name" value="ADH_zinc_N"/>
    <property type="match status" value="1"/>
</dbReference>
<evidence type="ECO:0000256" key="1">
    <source>
        <dbReference type="SAM" id="MobiDB-lite"/>
    </source>
</evidence>
<dbReference type="RefSeq" id="WP_131461060.1">
    <property type="nucleotide sequence ID" value="NZ_SJJY01000002.1"/>
</dbReference>
<dbReference type="Pfam" id="PF08240">
    <property type="entry name" value="ADH_N"/>
    <property type="match status" value="1"/>
</dbReference>
<evidence type="ECO:0000259" key="2">
    <source>
        <dbReference type="SMART" id="SM00829"/>
    </source>
</evidence>
<reference evidence="3 4" key="1">
    <citation type="submission" date="2019-02" db="EMBL/GenBank/DDBJ databases">
        <title>Kribbella capetownensis sp. nov. and Kribbella speibonae sp. nov., isolated from soil.</title>
        <authorList>
            <person name="Curtis S.M."/>
            <person name="Norton I."/>
            <person name="Everest G.J."/>
            <person name="Meyers P.R."/>
        </authorList>
    </citation>
    <scope>NUCLEOTIDE SEQUENCE [LARGE SCALE GENOMIC DNA]</scope>
    <source>
        <strain evidence="3 4">SK5</strain>
    </source>
</reference>
<dbReference type="InterPro" id="IPR036291">
    <property type="entry name" value="NAD(P)-bd_dom_sf"/>
</dbReference>
<comment type="caution">
    <text evidence="3">The sequence shown here is derived from an EMBL/GenBank/DDBJ whole genome shotgun (WGS) entry which is preliminary data.</text>
</comment>
<dbReference type="InterPro" id="IPR020843">
    <property type="entry name" value="ER"/>
</dbReference>
<dbReference type="Gene3D" id="3.90.180.10">
    <property type="entry name" value="Medium-chain alcohol dehydrogenases, catalytic domain"/>
    <property type="match status" value="1"/>
</dbReference>
<keyword evidence="4" id="KW-1185">Reference proteome</keyword>
<dbReference type="SMART" id="SM00829">
    <property type="entry name" value="PKS_ER"/>
    <property type="match status" value="1"/>
</dbReference>
<name>A0ABY2A7Y9_9ACTN</name>
<feature type="compositionally biased region" description="Basic and acidic residues" evidence="1">
    <location>
        <begin position="8"/>
        <end position="20"/>
    </location>
</feature>
<protein>
    <submittedName>
        <fullName evidence="3">Zinc-binding alcohol dehydrogenase family protein</fullName>
    </submittedName>
</protein>
<feature type="domain" description="Enoyl reductase (ER)" evidence="2">
    <location>
        <begin position="10"/>
        <end position="318"/>
    </location>
</feature>
<evidence type="ECO:0000313" key="4">
    <source>
        <dbReference type="Proteomes" id="UP000292385"/>
    </source>
</evidence>
<dbReference type="SUPFAM" id="SSF51735">
    <property type="entry name" value="NAD(P)-binding Rossmann-fold domains"/>
    <property type="match status" value="1"/>
</dbReference>
<organism evidence="3 4">
    <name type="scientific">Kribbella speibonae</name>
    <dbReference type="NCBI Taxonomy" id="1572660"/>
    <lineage>
        <taxon>Bacteria</taxon>
        <taxon>Bacillati</taxon>
        <taxon>Actinomycetota</taxon>
        <taxon>Actinomycetes</taxon>
        <taxon>Propionibacteriales</taxon>
        <taxon>Kribbellaceae</taxon>
        <taxon>Kribbella</taxon>
    </lineage>
</organism>
<sequence>MRAAVLHTHGEPPSHAEHPDPVAGEGVSVVRVTAAPIVPLDLLCASGTSYFGPPALPYVPGVQGVGVVEESATVAPGTRVFFATSAGMAAGDGSFAERAAVPDADLIVLEAPVRDAAVAAIGLSGVAGWMMLTWRARMQVGERVLVLGGGGAVGQVAIGAARVLGASQVVAVVRSDASRERALSAGADEVVALSTDVDELTGRLGAPTYDVVVDSVFGVAATAASRVLAPGGRLVNLGGSSNDEAVFSSAVLRSKSASILGYTNNALTADQRRDALTAVLQHAATGEITVAYETVTLAEVASAWNRQTTGNTPGRLVLTLS</sequence>